<dbReference type="InterPro" id="IPR004659">
    <property type="entry name" value="RNase_E/G"/>
</dbReference>
<evidence type="ECO:0000256" key="1">
    <source>
        <dbReference type="ARBA" id="ARBA00001946"/>
    </source>
</evidence>
<protein>
    <submittedName>
        <fullName evidence="7">Rne/Rng family ribonuclease</fullName>
    </submittedName>
</protein>
<evidence type="ECO:0000313" key="8">
    <source>
        <dbReference type="Proteomes" id="UP001524478"/>
    </source>
</evidence>
<evidence type="ECO:0000259" key="6">
    <source>
        <dbReference type="PROSITE" id="PS50126"/>
    </source>
</evidence>
<keyword evidence="3" id="KW-0378">Hydrolase</keyword>
<dbReference type="Gene3D" id="2.40.50.140">
    <property type="entry name" value="Nucleic acid-binding proteins"/>
    <property type="match status" value="1"/>
</dbReference>
<evidence type="ECO:0000256" key="5">
    <source>
        <dbReference type="ARBA" id="ARBA00022884"/>
    </source>
</evidence>
<keyword evidence="4" id="KW-0460">Magnesium</keyword>
<dbReference type="SMART" id="SM00316">
    <property type="entry name" value="S1"/>
    <property type="match status" value="1"/>
</dbReference>
<organism evidence="7 8">
    <name type="scientific">Tissierella carlieri</name>
    <dbReference type="NCBI Taxonomy" id="689904"/>
    <lineage>
        <taxon>Bacteria</taxon>
        <taxon>Bacillati</taxon>
        <taxon>Bacillota</taxon>
        <taxon>Tissierellia</taxon>
        <taxon>Tissierellales</taxon>
        <taxon>Tissierellaceae</taxon>
        <taxon>Tissierella</taxon>
    </lineage>
</organism>
<keyword evidence="8" id="KW-1185">Reference proteome</keyword>
<accession>A0ABT1SB58</accession>
<evidence type="ECO:0000256" key="2">
    <source>
        <dbReference type="ARBA" id="ARBA00022723"/>
    </source>
</evidence>
<keyword evidence="2" id="KW-0479">Metal-binding</keyword>
<dbReference type="Proteomes" id="UP001524478">
    <property type="component" value="Unassembled WGS sequence"/>
</dbReference>
<gene>
    <name evidence="7" type="ORF">NE686_11550</name>
</gene>
<evidence type="ECO:0000256" key="4">
    <source>
        <dbReference type="ARBA" id="ARBA00022842"/>
    </source>
</evidence>
<dbReference type="CDD" id="cd04453">
    <property type="entry name" value="S1_RNase_E"/>
    <property type="match status" value="1"/>
</dbReference>
<dbReference type="SUPFAM" id="SSF50249">
    <property type="entry name" value="Nucleic acid-binding proteins"/>
    <property type="match status" value="1"/>
</dbReference>
<dbReference type="EMBL" id="JANGAC010000008">
    <property type="protein sequence ID" value="MCQ4923726.1"/>
    <property type="molecule type" value="Genomic_DNA"/>
</dbReference>
<dbReference type="PROSITE" id="PS50126">
    <property type="entry name" value="S1"/>
    <property type="match status" value="1"/>
</dbReference>
<dbReference type="InterPro" id="IPR019307">
    <property type="entry name" value="RNA-bd_AU-1/RNase_E/G"/>
</dbReference>
<dbReference type="InterPro" id="IPR012340">
    <property type="entry name" value="NA-bd_OB-fold"/>
</dbReference>
<feature type="domain" description="S1 motif" evidence="6">
    <location>
        <begin position="37"/>
        <end position="114"/>
    </location>
</feature>
<comment type="cofactor">
    <cofactor evidence="1">
        <name>Mg(2+)</name>
        <dbReference type="ChEBI" id="CHEBI:18420"/>
    </cofactor>
</comment>
<dbReference type="PANTHER" id="PTHR30001">
    <property type="entry name" value="RIBONUCLEASE"/>
    <property type="match status" value="1"/>
</dbReference>
<evidence type="ECO:0000256" key="3">
    <source>
        <dbReference type="ARBA" id="ARBA00022801"/>
    </source>
</evidence>
<sequence length="407" mass="46324">MRYIFIDSLDGVNRVGIVENNRLVEFHLEEQDSKIVGNIYRGRVTNVLQGMEAAFVDIGESKNAYLYVKDALPRELLYDGRIYKISEVIKSGQEAIVQVIKEPSGNKGAKVTTHIEIPGRYLVFTPFSNKINISKKITCSKEVESLKDIGKRIIKDGMGVIFRTASEAIEESVLMEEYDILYNIYAKIQKEKNFLPCPKLLYKEPSLDYQIIRDSYDDAMEKIIVNNKKVYDNLILMEEIYPFKFSNKIELNTDFSIAYDTGIQLDLKMALQRMVPLKSGGYIVIDETEALTAIDVNTGKFVGTSSLGDTILKTNIEAAEEIARQIRLRDIGGIIIVDFIDMKNKNDISTVLSTFKKYLKKDKIKTNIIGITKLGLVELTRKKIRRSLSKDFYKKCPKCEGRGNITK</sequence>
<evidence type="ECO:0000313" key="7">
    <source>
        <dbReference type="EMBL" id="MCQ4923726.1"/>
    </source>
</evidence>
<dbReference type="Pfam" id="PF10150">
    <property type="entry name" value="RNase_E_G"/>
    <property type="match status" value="1"/>
</dbReference>
<dbReference type="PANTHER" id="PTHR30001:SF0">
    <property type="entry name" value="RIBONUCLEASE G"/>
    <property type="match status" value="1"/>
</dbReference>
<dbReference type="InterPro" id="IPR003029">
    <property type="entry name" value="S1_domain"/>
</dbReference>
<proteinExistence type="predicted"/>
<dbReference type="RefSeq" id="WP_256311621.1">
    <property type="nucleotide sequence ID" value="NZ_JANGAC010000008.1"/>
</dbReference>
<keyword evidence="5" id="KW-0694">RNA-binding</keyword>
<reference evidence="7 8" key="1">
    <citation type="submission" date="2022-06" db="EMBL/GenBank/DDBJ databases">
        <title>Isolation of gut microbiota from human fecal samples.</title>
        <authorList>
            <person name="Pamer E.G."/>
            <person name="Barat B."/>
            <person name="Waligurski E."/>
            <person name="Medina S."/>
            <person name="Paddock L."/>
            <person name="Mostad J."/>
        </authorList>
    </citation>
    <scope>NUCLEOTIDE SEQUENCE [LARGE SCALE GENOMIC DNA]</scope>
    <source>
        <strain evidence="7 8">DFI.7.95</strain>
    </source>
</reference>
<name>A0ABT1SB58_9FIRM</name>
<comment type="caution">
    <text evidence="7">The sequence shown here is derived from an EMBL/GenBank/DDBJ whole genome shotgun (WGS) entry which is preliminary data.</text>
</comment>
<dbReference type="NCBIfam" id="TIGR00757">
    <property type="entry name" value="RNaseEG"/>
    <property type="match status" value="1"/>
</dbReference>